<evidence type="ECO:0000256" key="2">
    <source>
        <dbReference type="SAM" id="MobiDB-lite"/>
    </source>
</evidence>
<dbReference type="OMA" id="HIECAFF"/>
<dbReference type="Proteomes" id="UP000000561">
    <property type="component" value="Chromosome 3"/>
</dbReference>
<proteinExistence type="predicted"/>
<reference evidence="4 5" key="1">
    <citation type="journal article" date="2006" name="Nature">
        <title>Insights from the genome of the biotrophic fungal plant pathogen Ustilago maydis.</title>
        <authorList>
            <person name="Kamper J."/>
            <person name="Kahmann R."/>
            <person name="Bolker M."/>
            <person name="Ma L.J."/>
            <person name="Brefort T."/>
            <person name="Saville B.J."/>
            <person name="Banuett F."/>
            <person name="Kronstad J.W."/>
            <person name="Gold S.E."/>
            <person name="Muller O."/>
            <person name="Perlin M.H."/>
            <person name="Wosten H.A."/>
            <person name="de Vries R."/>
            <person name="Ruiz-Herrera J."/>
            <person name="Reynaga-Pena C.G."/>
            <person name="Snetselaar K."/>
            <person name="McCann M."/>
            <person name="Perez-Martin J."/>
            <person name="Feldbrugge M."/>
            <person name="Basse C.W."/>
            <person name="Steinberg G."/>
            <person name="Ibeas J.I."/>
            <person name="Holloman W."/>
            <person name="Guzman P."/>
            <person name="Farman M."/>
            <person name="Stajich J.E."/>
            <person name="Sentandreu R."/>
            <person name="Gonzalez-Prieto J.M."/>
            <person name="Kennell J.C."/>
            <person name="Molina L."/>
            <person name="Schirawski J."/>
            <person name="Mendoza-Mendoza A."/>
            <person name="Greilinger D."/>
            <person name="Munch K."/>
            <person name="Rossel N."/>
            <person name="Scherer M."/>
            <person name="Vranes M."/>
            <person name="Ladendorf O."/>
            <person name="Vincon V."/>
            <person name="Fuchs U."/>
            <person name="Sandrock B."/>
            <person name="Meng S."/>
            <person name="Ho E.C."/>
            <person name="Cahill M.J."/>
            <person name="Boyce K.J."/>
            <person name="Klose J."/>
            <person name="Klosterman S.J."/>
            <person name="Deelstra H.J."/>
            <person name="Ortiz-Castellanos L."/>
            <person name="Li W."/>
            <person name="Sanchez-Alonso P."/>
            <person name="Schreier P.H."/>
            <person name="Hauser-Hahn I."/>
            <person name="Vaupel M."/>
            <person name="Koopmann E."/>
            <person name="Friedrich G."/>
            <person name="Voss H."/>
            <person name="Schluter T."/>
            <person name="Margolis J."/>
            <person name="Platt D."/>
            <person name="Swimmer C."/>
            <person name="Gnirke A."/>
            <person name="Chen F."/>
            <person name="Vysotskaia V."/>
            <person name="Mannhaupt G."/>
            <person name="Guldener U."/>
            <person name="Munsterkotter M."/>
            <person name="Haase D."/>
            <person name="Oesterheld M."/>
            <person name="Mewes H.W."/>
            <person name="Mauceli E.W."/>
            <person name="DeCaprio D."/>
            <person name="Wade C.M."/>
            <person name="Butler J."/>
            <person name="Young S."/>
            <person name="Jaffe D.B."/>
            <person name="Calvo S."/>
            <person name="Nusbaum C."/>
            <person name="Galagan J."/>
            <person name="Birren B.W."/>
        </authorList>
    </citation>
    <scope>NUCLEOTIDE SEQUENCE [LARGE SCALE GENOMIC DNA]</scope>
    <source>
        <strain evidence="5">DSM 14603 / FGSC 9021 / UM521</strain>
    </source>
</reference>
<evidence type="ECO:0000313" key="5">
    <source>
        <dbReference type="Proteomes" id="UP000000561"/>
    </source>
</evidence>
<feature type="region of interest" description="Disordered" evidence="2">
    <location>
        <begin position="73"/>
        <end position="154"/>
    </location>
</feature>
<dbReference type="EMBL" id="CM003142">
    <property type="protein sequence ID" value="KIS70878.1"/>
    <property type="molecule type" value="Genomic_DNA"/>
</dbReference>
<dbReference type="InterPro" id="IPR050797">
    <property type="entry name" value="Carb_Metab_Trans_Reg"/>
</dbReference>
<dbReference type="GO" id="GO:0008270">
    <property type="term" value="F:zinc ion binding"/>
    <property type="evidence" value="ECO:0007669"/>
    <property type="project" value="InterPro"/>
</dbReference>
<keyword evidence="1" id="KW-0539">Nucleus</keyword>
<dbReference type="InterPro" id="IPR036864">
    <property type="entry name" value="Zn2-C6_fun-type_DNA-bd_sf"/>
</dbReference>
<dbReference type="CDD" id="cd00067">
    <property type="entry name" value="GAL4"/>
    <property type="match status" value="1"/>
</dbReference>
<dbReference type="AlphaFoldDB" id="A0A0D1CWU6"/>
<dbReference type="PANTHER" id="PTHR31668:SF30">
    <property type="entry name" value="ZN(II)2CYS6 TRANSCRIPTION FACTOR (EUROFUNG)"/>
    <property type="match status" value="1"/>
</dbReference>
<feature type="region of interest" description="Disordered" evidence="2">
    <location>
        <begin position="1"/>
        <end position="22"/>
    </location>
</feature>
<feature type="compositionally biased region" description="Polar residues" evidence="2">
    <location>
        <begin position="97"/>
        <end position="109"/>
    </location>
</feature>
<sequence length="862" mass="95635">MKAASHEAEPSPISSRKRPLAKRSCLNCREKKARCELPDVYVDSSKVPLPTEKKCHRCDVLGVTCVVWDGDRKRRPRLEPPNESKPRGTVQEGGVSPASSSKQARTSPETTERDQPDVQPSDRSKKDVSSAGLHRRSDGGGSSAPSRSVEAEQLRASDLKHAQQLLINRQKGWKAMSRTLYTLMERLQNESRYSNYLKLRIDAPPSTPDIATFLPLDRVPQFDIQLQDYLVEHPHLPSLSVLQQQQSQNATRPRALLLATLILLGLKGTHDELASADTRTLSSYIDRLGTQLLFSSPRDIHLVMAFELLLAHEPGLVGTAASQFEPEGRGFGLASENLLTCAIKVAKELRLDSSLTVSQHTPDSLARLSLWCCLRTWDGVYAFLGEKFNIMEDLNQHFATTVRRTIFCVDDSGTVLPSPPRLRDASGSISHSYQEMREFCAQSEQRLGRDGILRSAGRTVLSMRVEAVCYLFSSLHQLQETLSNADLSLEEKQQRTSDITAKTYDSIMGVRHNSHEDLGFYAGQRIVRLWEQVLHVECAFFCAIYGSYATSALFSGRFDGSIEPHELLHVIRFRLGVADRISVVGRFSLDVSHTLLATVPQMDHQPAWRKQNRSSTQTSSRYLLRLPTLLVCAMTVHAARRCLEGIAFVLVAWARSSTDTMLAVTLMESASAHLRKLSPPSSIESVDTVAQVSADYIDEMVETARLWQIYYRVYRPVSSIKQDQASESTTNNTRTVVQQERCSNENGAADSAQPSASSRSTAMDFLASAAEVVQETDSTRGLKTMDFVKQATTTGSQGSYIPLSKNSLSFTCDSQDFDMQPTASTASETLLSSHAGLVDAGIHNAQVPFDLEAFLKDVDQLF</sequence>
<organism evidence="4 5">
    <name type="scientific">Mycosarcoma maydis</name>
    <name type="common">Corn smut fungus</name>
    <name type="synonym">Ustilago maydis</name>
    <dbReference type="NCBI Taxonomy" id="5270"/>
    <lineage>
        <taxon>Eukaryota</taxon>
        <taxon>Fungi</taxon>
        <taxon>Dikarya</taxon>
        <taxon>Basidiomycota</taxon>
        <taxon>Ustilaginomycotina</taxon>
        <taxon>Ustilaginomycetes</taxon>
        <taxon>Ustilaginales</taxon>
        <taxon>Ustilaginaceae</taxon>
        <taxon>Mycosarcoma</taxon>
    </lineage>
</organism>
<dbReference type="InParanoid" id="A0A0D1CWU6"/>
<dbReference type="KEGG" id="uma:UMAG_02022"/>
<evidence type="ECO:0000313" key="4">
    <source>
        <dbReference type="EMBL" id="KIS70878.1"/>
    </source>
</evidence>
<gene>
    <name evidence="4" type="ORF">UMAG_02022</name>
</gene>
<keyword evidence="5" id="KW-1185">Reference proteome</keyword>
<dbReference type="GeneID" id="23562877"/>
<evidence type="ECO:0000259" key="3">
    <source>
        <dbReference type="PROSITE" id="PS50048"/>
    </source>
</evidence>
<dbReference type="OrthoDB" id="2595934at2759"/>
<evidence type="ECO:0000256" key="1">
    <source>
        <dbReference type="ARBA" id="ARBA00023242"/>
    </source>
</evidence>
<feature type="compositionally biased region" description="Basic and acidic residues" evidence="2">
    <location>
        <begin position="73"/>
        <end position="86"/>
    </location>
</feature>
<dbReference type="VEuPathDB" id="FungiDB:UMAG_02022"/>
<accession>A0A0D1CWU6</accession>
<dbReference type="InterPro" id="IPR001138">
    <property type="entry name" value="Zn2Cys6_DnaBD"/>
</dbReference>
<name>A0A0D1CWU6_MYCMD</name>
<dbReference type="RefSeq" id="XP_011387931.1">
    <property type="nucleotide sequence ID" value="XM_011389629.1"/>
</dbReference>
<feature type="compositionally biased region" description="Basic and acidic residues" evidence="2">
    <location>
        <begin position="110"/>
        <end position="128"/>
    </location>
</feature>
<dbReference type="eggNOG" id="ENOG502SF1A">
    <property type="taxonomic scope" value="Eukaryota"/>
</dbReference>
<dbReference type="PROSITE" id="PS50048">
    <property type="entry name" value="ZN2_CY6_FUNGAL_2"/>
    <property type="match status" value="1"/>
</dbReference>
<dbReference type="PANTHER" id="PTHR31668">
    <property type="entry name" value="GLUCOSE TRANSPORT TRANSCRIPTION REGULATOR RGT1-RELATED-RELATED"/>
    <property type="match status" value="1"/>
</dbReference>
<dbReference type="GO" id="GO:0000981">
    <property type="term" value="F:DNA-binding transcription factor activity, RNA polymerase II-specific"/>
    <property type="evidence" value="ECO:0007669"/>
    <property type="project" value="InterPro"/>
</dbReference>
<feature type="domain" description="Zn(2)-C6 fungal-type" evidence="3">
    <location>
        <begin position="24"/>
        <end position="67"/>
    </location>
</feature>
<protein>
    <recommendedName>
        <fullName evidence="3">Zn(2)-C6 fungal-type domain-containing protein</fullName>
    </recommendedName>
</protein>
<dbReference type="SUPFAM" id="SSF57701">
    <property type="entry name" value="Zn2/Cys6 DNA-binding domain"/>
    <property type="match status" value="1"/>
</dbReference>
<dbReference type="STRING" id="237631.A0A0D1CWU6"/>
<dbReference type="Gene3D" id="4.10.240.10">
    <property type="entry name" value="Zn(2)-C6 fungal-type DNA-binding domain"/>
    <property type="match status" value="1"/>
</dbReference>